<evidence type="ECO:0000313" key="3">
    <source>
        <dbReference type="Proteomes" id="UP000535182"/>
    </source>
</evidence>
<dbReference type="InterPro" id="IPR039426">
    <property type="entry name" value="TonB-dep_rcpt-like"/>
</dbReference>
<proteinExistence type="inferred from homology"/>
<name>A0A9X0QHH8_9BACT</name>
<sequence>MNTVFNNYLLDGITNNNMTADFGNGNSFTLKPPPDGLSEFKVETANYSAEYGRSGGAVINAVTKSGQNRFSEMCGSTTAMPTIRHQQSVY</sequence>
<keyword evidence="1" id="KW-0813">Transport</keyword>
<organism evidence="2 3">
    <name type="scientific">Tunturiibacter gelidiferens</name>
    <dbReference type="NCBI Taxonomy" id="3069689"/>
    <lineage>
        <taxon>Bacteria</taxon>
        <taxon>Pseudomonadati</taxon>
        <taxon>Acidobacteriota</taxon>
        <taxon>Terriglobia</taxon>
        <taxon>Terriglobales</taxon>
        <taxon>Acidobacteriaceae</taxon>
        <taxon>Tunturiibacter</taxon>
    </lineage>
</organism>
<dbReference type="GO" id="GO:0009279">
    <property type="term" value="C:cell outer membrane"/>
    <property type="evidence" value="ECO:0007669"/>
    <property type="project" value="UniProtKB-SubCell"/>
</dbReference>
<dbReference type="SUPFAM" id="SSF56935">
    <property type="entry name" value="Porins"/>
    <property type="match status" value="1"/>
</dbReference>
<comment type="caution">
    <text evidence="2">The sequence shown here is derived from an EMBL/GenBank/DDBJ whole genome shotgun (WGS) entry which is preliminary data.</text>
</comment>
<keyword evidence="1" id="KW-0472">Membrane</keyword>
<dbReference type="PROSITE" id="PS52016">
    <property type="entry name" value="TONB_DEPENDENT_REC_3"/>
    <property type="match status" value="1"/>
</dbReference>
<reference evidence="2 3" key="1">
    <citation type="submission" date="2020-08" db="EMBL/GenBank/DDBJ databases">
        <title>Genomic Encyclopedia of Type Strains, Phase IV (KMG-V): Genome sequencing to study the core and pangenomes of soil and plant-associated prokaryotes.</title>
        <authorList>
            <person name="Whitman W."/>
        </authorList>
    </citation>
    <scope>NUCLEOTIDE SEQUENCE [LARGE SCALE GENOMIC DNA]</scope>
    <source>
        <strain evidence="2 3">X5P2</strain>
    </source>
</reference>
<keyword evidence="1" id="KW-0812">Transmembrane</keyword>
<protein>
    <submittedName>
        <fullName evidence="2">Uncharacterized protein</fullName>
    </submittedName>
</protein>
<dbReference type="Proteomes" id="UP000535182">
    <property type="component" value="Unassembled WGS sequence"/>
</dbReference>
<dbReference type="RefSeq" id="WP_260698381.1">
    <property type="nucleotide sequence ID" value="NZ_JACHEB010000009.1"/>
</dbReference>
<evidence type="ECO:0000256" key="1">
    <source>
        <dbReference type="PROSITE-ProRule" id="PRU01360"/>
    </source>
</evidence>
<accession>A0A9X0QHH8</accession>
<keyword evidence="1" id="KW-0998">Cell outer membrane</keyword>
<dbReference type="AlphaFoldDB" id="A0A9X0QHH8"/>
<comment type="subcellular location">
    <subcellularLocation>
        <location evidence="1">Cell outer membrane</location>
        <topology evidence="1">Multi-pass membrane protein</topology>
    </subcellularLocation>
</comment>
<comment type="similarity">
    <text evidence="1">Belongs to the TonB-dependent receptor family.</text>
</comment>
<dbReference type="EMBL" id="JACHEB010000009">
    <property type="protein sequence ID" value="MBB5330300.1"/>
    <property type="molecule type" value="Genomic_DNA"/>
</dbReference>
<keyword evidence="1" id="KW-1134">Transmembrane beta strand</keyword>
<evidence type="ECO:0000313" key="2">
    <source>
        <dbReference type="EMBL" id="MBB5330300.1"/>
    </source>
</evidence>
<gene>
    <name evidence="2" type="ORF">HDF14_003933</name>
</gene>
<keyword evidence="3" id="KW-1185">Reference proteome</keyword>